<name>A0ABM6W8L8_9BACT</name>
<keyword evidence="3" id="KW-1185">Reference proteome</keyword>
<dbReference type="RefSeq" id="WP_119075482.1">
    <property type="nucleotide sequence ID" value="NZ_CP029600.1"/>
</dbReference>
<dbReference type="InterPro" id="IPR018669">
    <property type="entry name" value="Toxin_HigB"/>
</dbReference>
<feature type="transmembrane region" description="Helical" evidence="1">
    <location>
        <begin position="65"/>
        <end position="84"/>
    </location>
</feature>
<reference evidence="2 3" key="1">
    <citation type="submission" date="2018-05" db="EMBL/GenBank/DDBJ databases">
        <title>Chitinophaga sp. nov., isolated from rhizosphere soil of Alhagi.</title>
        <authorList>
            <person name="Liu Y."/>
        </authorList>
    </citation>
    <scope>NUCLEOTIDE SEQUENCE [LARGE SCALE GENOMIC DNA]</scope>
    <source>
        <strain evidence="2 3">T22</strain>
    </source>
</reference>
<dbReference type="Pfam" id="PF09907">
    <property type="entry name" value="HigB_toxin"/>
    <property type="match status" value="1"/>
</dbReference>
<evidence type="ECO:0000313" key="2">
    <source>
        <dbReference type="EMBL" id="AWO00264.1"/>
    </source>
</evidence>
<dbReference type="EMBL" id="CP029600">
    <property type="protein sequence ID" value="AWO00264.1"/>
    <property type="molecule type" value="Genomic_DNA"/>
</dbReference>
<evidence type="ECO:0000313" key="3">
    <source>
        <dbReference type="Proteomes" id="UP000246099"/>
    </source>
</evidence>
<keyword evidence="1" id="KW-1133">Transmembrane helix</keyword>
<gene>
    <name evidence="2" type="ORF">DLD77_00345</name>
</gene>
<organism evidence="2 3">
    <name type="scientific">Chitinophaga alhagiae</name>
    <dbReference type="NCBI Taxonomy" id="2203219"/>
    <lineage>
        <taxon>Bacteria</taxon>
        <taxon>Pseudomonadati</taxon>
        <taxon>Bacteroidota</taxon>
        <taxon>Chitinophagia</taxon>
        <taxon>Chitinophagales</taxon>
        <taxon>Chitinophagaceae</taxon>
        <taxon>Chitinophaga</taxon>
    </lineage>
</organism>
<dbReference type="Proteomes" id="UP000246099">
    <property type="component" value="Chromosome"/>
</dbReference>
<proteinExistence type="predicted"/>
<keyword evidence="1" id="KW-0472">Membrane</keyword>
<protein>
    <submittedName>
        <fullName evidence="2">Type II toxin-antitoxin system HigB family toxin</fullName>
    </submittedName>
</protein>
<evidence type="ECO:0000256" key="1">
    <source>
        <dbReference type="SAM" id="Phobius"/>
    </source>
</evidence>
<accession>A0ABM6W8L8</accession>
<keyword evidence="1" id="KW-0812">Transmembrane</keyword>
<sequence>MVIISKTILNGFTKEHPEAESALEKWYEETSAADWNNFPALRNTFNSADCVGNDRYVFNIKGNQFRLIALIIFKVRTVFILFIGTHAEYDSIKASEAVYKP</sequence>